<keyword evidence="1" id="KW-0732">Signal</keyword>
<sequence length="310" mass="34451">MFNRGFVGGLYVICALFTGQACAGGQSDFAIDDVERFAQMLASQTPITAQLIERSYLTPGSLGQTILAQRIGGSRTLANTVNQQPEIYQRAISMCLPAVRSLRAKVLERIRRVTSYVGQPQLLPVSITIAANNTAATVNNQGIALALEVICQQANEPRDVEQLVLDYVGHEAVHVLQYRNSQRTEFRFTLLELALIEGSADFIAASATGHSSQLQTVRERYGDKHAHQLWTRFFPLMDTFQYAPWLYSPTAGEQPADMGYWIGQQIAKAYFQNSDDKRQALDDLIRLKDAKAILKHSGIAQHVGFDEDIE</sequence>
<proteinExistence type="predicted"/>
<dbReference type="RefSeq" id="WP_229156657.1">
    <property type="nucleotide sequence ID" value="NZ_JAJEWP010000001.1"/>
</dbReference>
<keyword evidence="4" id="KW-1185">Reference proteome</keyword>
<evidence type="ECO:0000256" key="1">
    <source>
        <dbReference type="SAM" id="SignalP"/>
    </source>
</evidence>
<reference evidence="3 4" key="1">
    <citation type="submission" date="2021-10" db="EMBL/GenBank/DDBJ databases">
        <title>Draft genome of Aestuariibacter halophilus JC2043.</title>
        <authorList>
            <person name="Emsley S.A."/>
            <person name="Pfannmuller K.M."/>
            <person name="Ushijima B."/>
            <person name="Saw J.H."/>
            <person name="Videau P."/>
        </authorList>
    </citation>
    <scope>NUCLEOTIDE SEQUENCE [LARGE SCALE GENOMIC DNA]</scope>
    <source>
        <strain evidence="3 4">JC2043</strain>
    </source>
</reference>
<evidence type="ECO:0000259" key="2">
    <source>
        <dbReference type="Pfam" id="PF10026"/>
    </source>
</evidence>
<comment type="caution">
    <text evidence="3">The sequence shown here is derived from an EMBL/GenBank/DDBJ whole genome shotgun (WGS) entry which is preliminary data.</text>
</comment>
<feature type="domain" description="DUF2268" evidence="2">
    <location>
        <begin position="143"/>
        <end position="277"/>
    </location>
</feature>
<evidence type="ECO:0000313" key="3">
    <source>
        <dbReference type="EMBL" id="MCC2614737.1"/>
    </source>
</evidence>
<dbReference type="EMBL" id="JAJEWP010000001">
    <property type="protein sequence ID" value="MCC2614737.1"/>
    <property type="molecule type" value="Genomic_DNA"/>
</dbReference>
<name>A0ABS8G2C9_9ALTE</name>
<gene>
    <name evidence="3" type="ORF">LJ739_00595</name>
</gene>
<organism evidence="3 4">
    <name type="scientific">Fluctibacter halophilus</name>
    <dbReference type="NCBI Taxonomy" id="226011"/>
    <lineage>
        <taxon>Bacteria</taxon>
        <taxon>Pseudomonadati</taxon>
        <taxon>Pseudomonadota</taxon>
        <taxon>Gammaproteobacteria</taxon>
        <taxon>Alteromonadales</taxon>
        <taxon>Alteromonadaceae</taxon>
        <taxon>Fluctibacter</taxon>
    </lineage>
</organism>
<feature type="chain" id="PRO_5046428248" evidence="1">
    <location>
        <begin position="24"/>
        <end position="310"/>
    </location>
</feature>
<dbReference type="PROSITE" id="PS51257">
    <property type="entry name" value="PROKAR_LIPOPROTEIN"/>
    <property type="match status" value="1"/>
</dbReference>
<dbReference type="Proteomes" id="UP001520878">
    <property type="component" value="Unassembled WGS sequence"/>
</dbReference>
<feature type="signal peptide" evidence="1">
    <location>
        <begin position="1"/>
        <end position="23"/>
    </location>
</feature>
<dbReference type="Pfam" id="PF10026">
    <property type="entry name" value="DUF2268"/>
    <property type="match status" value="1"/>
</dbReference>
<dbReference type="InterPro" id="IPR018728">
    <property type="entry name" value="DUF2268"/>
</dbReference>
<evidence type="ECO:0000313" key="4">
    <source>
        <dbReference type="Proteomes" id="UP001520878"/>
    </source>
</evidence>
<protein>
    <submittedName>
        <fullName evidence="3">DUF2268 domain-containing protein</fullName>
    </submittedName>
</protein>
<accession>A0ABS8G2C9</accession>